<sequence>MARRLSGGVALAAFCGILGVPAPALADTASEIKALKDQIKRLEARMTEQAKTNAQVKNAINSAKTQPGLVAPPPVFVSFKNGLFVETEDKAFNFKIGGRMQIDGGFSSSADTTSRSNVGFRRAQLWIEGKAYKDWFYRFQYDFTNSGTQGIRDAYLAYRTKLLPESITSQPVTFQVGNFFEPFSMETTSSTSNITFLERAMPTVLAPSRHIGAAVGVGDKLWSVKTGIFSTSPQDTATAPPAGESQYWDVAARGTYAPIQQEDKLLHLGSSFRYHRPNNTTAGTNGAFLRPGAGTEREEADILGASGTWSRVPVAQDLSCAPPSNATTNATTFNTSVTGLAGLYYPFARRSSCLKYAYSYGFEAAATYGPLSLQAEYIATRYERDPLNAFLYSNGGGSSLQFSGYYVQGSYFLTGESKAEVYNGYDKNWSSPGTFGAIKIKNPVNKGGWGAWEIAARFSELNLNNGGLVDGNFVYAATVAGSAAQKALANTATLGGRQENLTIGLNWYPVNGFRLQANWTRVMTLVAASDRPFLNGDHPSIFLARANVFW</sequence>
<protein>
    <recommendedName>
        <fullName evidence="5">Porin</fullName>
    </recommendedName>
</protein>
<evidence type="ECO:0000313" key="4">
    <source>
        <dbReference type="Proteomes" id="UP000245137"/>
    </source>
</evidence>
<keyword evidence="4" id="KW-1185">Reference proteome</keyword>
<evidence type="ECO:0008006" key="5">
    <source>
        <dbReference type="Google" id="ProtNLM"/>
    </source>
</evidence>
<dbReference type="SUPFAM" id="SSF56935">
    <property type="entry name" value="Porins"/>
    <property type="match status" value="1"/>
</dbReference>
<dbReference type="OrthoDB" id="7217987at2"/>
<evidence type="ECO:0000313" key="3">
    <source>
        <dbReference type="EMBL" id="PWB94083.1"/>
    </source>
</evidence>
<proteinExistence type="predicted"/>
<dbReference type="InterPro" id="IPR023614">
    <property type="entry name" value="Porin_dom_sf"/>
</dbReference>
<feature type="signal peptide" evidence="2">
    <location>
        <begin position="1"/>
        <end position="26"/>
    </location>
</feature>
<dbReference type="AlphaFoldDB" id="A0A2U1SR64"/>
<dbReference type="EMBL" id="PUIV01000012">
    <property type="protein sequence ID" value="PWB94083.1"/>
    <property type="molecule type" value="Genomic_DNA"/>
</dbReference>
<evidence type="ECO:0000256" key="2">
    <source>
        <dbReference type="SAM" id="SignalP"/>
    </source>
</evidence>
<reference evidence="3 4" key="1">
    <citation type="journal article" date="2018" name="Appl. Microbiol. Biotechnol.">
        <title>Co-cultivation of the strictly anaerobic methanogen Methanosarcina barkeri with aerobic methanotrophs in an oxygen-limited membrane bioreactor.</title>
        <authorList>
            <person name="In 't Zandt M.H."/>
            <person name="van den Bosch T.J.M."/>
            <person name="Rijkers R."/>
            <person name="van Kessel M.A.H.J."/>
            <person name="Jetten M.S.M."/>
            <person name="Welte C.U."/>
        </authorList>
    </citation>
    <scope>NUCLEOTIDE SEQUENCE [LARGE SCALE GENOMIC DNA]</scope>
    <source>
        <strain evidence="3 4">DSM 17706</strain>
    </source>
</reference>
<dbReference type="Gene3D" id="2.40.160.10">
    <property type="entry name" value="Porin"/>
    <property type="match status" value="1"/>
</dbReference>
<keyword evidence="2" id="KW-0732">Signal</keyword>
<comment type="caution">
    <text evidence="3">The sequence shown here is derived from an EMBL/GenBank/DDBJ whole genome shotgun (WGS) entry which is preliminary data.</text>
</comment>
<keyword evidence="1" id="KW-0175">Coiled coil</keyword>
<dbReference type="InterPro" id="IPR010870">
    <property type="entry name" value="Porin_O/P"/>
</dbReference>
<dbReference type="Pfam" id="PF07396">
    <property type="entry name" value="Porin_O_P"/>
    <property type="match status" value="2"/>
</dbReference>
<evidence type="ECO:0000256" key="1">
    <source>
        <dbReference type="SAM" id="Coils"/>
    </source>
</evidence>
<gene>
    <name evidence="3" type="ORF">C5689_10025</name>
</gene>
<dbReference type="Proteomes" id="UP000245137">
    <property type="component" value="Unassembled WGS sequence"/>
</dbReference>
<organism evidence="3 4">
    <name type="scientific">Methylosinus sporium</name>
    <dbReference type="NCBI Taxonomy" id="428"/>
    <lineage>
        <taxon>Bacteria</taxon>
        <taxon>Pseudomonadati</taxon>
        <taxon>Pseudomonadota</taxon>
        <taxon>Alphaproteobacteria</taxon>
        <taxon>Hyphomicrobiales</taxon>
        <taxon>Methylocystaceae</taxon>
        <taxon>Methylosinus</taxon>
    </lineage>
</organism>
<feature type="chain" id="PRO_5015600108" description="Porin" evidence="2">
    <location>
        <begin position="27"/>
        <end position="550"/>
    </location>
</feature>
<accession>A0A2U1SR64</accession>
<feature type="coiled-coil region" evidence="1">
    <location>
        <begin position="25"/>
        <end position="59"/>
    </location>
</feature>
<name>A0A2U1SR64_METSR</name>